<dbReference type="Proteomes" id="UP000324222">
    <property type="component" value="Unassembled WGS sequence"/>
</dbReference>
<gene>
    <name evidence="2" type="ORF">E2C01_001183</name>
</gene>
<accession>A0A5B7CIR8</accession>
<dbReference type="EMBL" id="VSRR010000036">
    <property type="protein sequence ID" value="MPC08594.1"/>
    <property type="molecule type" value="Genomic_DNA"/>
</dbReference>
<protein>
    <submittedName>
        <fullName evidence="2">Uncharacterized protein</fullName>
    </submittedName>
</protein>
<dbReference type="AlphaFoldDB" id="A0A5B7CIR8"/>
<proteinExistence type="predicted"/>
<feature type="region of interest" description="Disordered" evidence="1">
    <location>
        <begin position="131"/>
        <end position="180"/>
    </location>
</feature>
<evidence type="ECO:0000313" key="3">
    <source>
        <dbReference type="Proteomes" id="UP000324222"/>
    </source>
</evidence>
<evidence type="ECO:0000313" key="2">
    <source>
        <dbReference type="EMBL" id="MPC08594.1"/>
    </source>
</evidence>
<name>A0A5B7CIR8_PORTR</name>
<keyword evidence="3" id="KW-1185">Reference proteome</keyword>
<reference evidence="2 3" key="1">
    <citation type="submission" date="2019-05" db="EMBL/GenBank/DDBJ databases">
        <title>Another draft genome of Portunus trituberculatus and its Hox gene families provides insights of decapod evolution.</title>
        <authorList>
            <person name="Jeong J.-H."/>
            <person name="Song I."/>
            <person name="Kim S."/>
            <person name="Choi T."/>
            <person name="Kim D."/>
            <person name="Ryu S."/>
            <person name="Kim W."/>
        </authorList>
    </citation>
    <scope>NUCLEOTIDE SEQUENCE [LARGE SCALE GENOMIC DNA]</scope>
    <source>
        <tissue evidence="2">Muscle</tissue>
    </source>
</reference>
<comment type="caution">
    <text evidence="2">The sequence shown here is derived from an EMBL/GenBank/DDBJ whole genome shotgun (WGS) entry which is preliminary data.</text>
</comment>
<evidence type="ECO:0000256" key="1">
    <source>
        <dbReference type="SAM" id="MobiDB-lite"/>
    </source>
</evidence>
<feature type="compositionally biased region" description="Basic and acidic residues" evidence="1">
    <location>
        <begin position="140"/>
        <end position="163"/>
    </location>
</feature>
<sequence length="180" mass="19747">MLPVAHDCIYNHHPHQASWRQLKGTLVGQQQPLYCLPVISLYTLLPAFRFESFTFTSFRSRRLASRSAFSRVTADILSGESVESHNPPSASIRVTNSDLSGRCFFFPSGGAPSTFIRVLRQSGEVLKGAAWREEGEEGDREAKRARDAKEAIGVKIGQHEARGTRGSGPMGRVSSCPAVT</sequence>
<organism evidence="2 3">
    <name type="scientific">Portunus trituberculatus</name>
    <name type="common">Swimming crab</name>
    <name type="synonym">Neptunus trituberculatus</name>
    <dbReference type="NCBI Taxonomy" id="210409"/>
    <lineage>
        <taxon>Eukaryota</taxon>
        <taxon>Metazoa</taxon>
        <taxon>Ecdysozoa</taxon>
        <taxon>Arthropoda</taxon>
        <taxon>Crustacea</taxon>
        <taxon>Multicrustacea</taxon>
        <taxon>Malacostraca</taxon>
        <taxon>Eumalacostraca</taxon>
        <taxon>Eucarida</taxon>
        <taxon>Decapoda</taxon>
        <taxon>Pleocyemata</taxon>
        <taxon>Brachyura</taxon>
        <taxon>Eubrachyura</taxon>
        <taxon>Portunoidea</taxon>
        <taxon>Portunidae</taxon>
        <taxon>Portuninae</taxon>
        <taxon>Portunus</taxon>
    </lineage>
</organism>